<name>A0A5M8P223_9BACT</name>
<evidence type="ECO:0000259" key="1">
    <source>
        <dbReference type="Pfam" id="PF18498"/>
    </source>
</evidence>
<reference evidence="2 3" key="1">
    <citation type="submission" date="2019-03" db="EMBL/GenBank/DDBJ databases">
        <title>Single cell metagenomics reveals metabolic interactions within the superorganism composed of flagellate Streblomastix strix and complex community of Bacteroidetes bacteria on its surface.</title>
        <authorList>
            <person name="Treitli S.C."/>
            <person name="Kolisko M."/>
            <person name="Husnik F."/>
            <person name="Keeling P."/>
            <person name="Hampl V."/>
        </authorList>
    </citation>
    <scope>NUCLEOTIDE SEQUENCE [LARGE SCALE GENOMIC DNA]</scope>
    <source>
        <strain evidence="2">St1</strain>
    </source>
</reference>
<evidence type="ECO:0000313" key="3">
    <source>
        <dbReference type="Proteomes" id="UP000324575"/>
    </source>
</evidence>
<gene>
    <name evidence="2" type="ORF">EZS26_001337</name>
</gene>
<sequence>MSIEEQQTIQQEYYAEAIRYMDNAKEILKKAGKEDNFYTDKKYVRTACGTAYNGVLIAADAFLILKGVKKTTKNRKSIDYYHESIAKQDKKLLKYLNNAYEILHLSGYYDGMLDTRVIKAGFDTAYEIINYIKPPELN</sequence>
<dbReference type="EMBL" id="SNRX01000007">
    <property type="protein sequence ID" value="KAA6302505.1"/>
    <property type="molecule type" value="Genomic_DNA"/>
</dbReference>
<accession>A0A5M8P223</accession>
<proteinExistence type="predicted"/>
<evidence type="ECO:0000313" key="2">
    <source>
        <dbReference type="EMBL" id="KAA6302505.1"/>
    </source>
</evidence>
<dbReference type="AlphaFoldDB" id="A0A5M8P223"/>
<dbReference type="Gene3D" id="1.20.120.330">
    <property type="entry name" value="Nucleotidyltransferases domain 2"/>
    <property type="match status" value="1"/>
</dbReference>
<organism evidence="2 3">
    <name type="scientific">Candidatus Ordinivivax streblomastigis</name>
    <dbReference type="NCBI Taxonomy" id="2540710"/>
    <lineage>
        <taxon>Bacteria</taxon>
        <taxon>Pseudomonadati</taxon>
        <taxon>Bacteroidota</taxon>
        <taxon>Bacteroidia</taxon>
        <taxon>Bacteroidales</taxon>
        <taxon>Candidatus Ordinivivax</taxon>
    </lineage>
</organism>
<feature type="domain" description="DUF5618" evidence="1">
    <location>
        <begin position="14"/>
        <end position="133"/>
    </location>
</feature>
<dbReference type="Proteomes" id="UP000324575">
    <property type="component" value="Unassembled WGS sequence"/>
</dbReference>
<comment type="caution">
    <text evidence="2">The sequence shown here is derived from an EMBL/GenBank/DDBJ whole genome shotgun (WGS) entry which is preliminary data.</text>
</comment>
<protein>
    <recommendedName>
        <fullName evidence="1">DUF5618 domain-containing protein</fullName>
    </recommendedName>
</protein>
<dbReference type="Pfam" id="PF18498">
    <property type="entry name" value="DUF5618"/>
    <property type="match status" value="1"/>
</dbReference>
<dbReference type="InterPro" id="IPR040988">
    <property type="entry name" value="DUF5618"/>
</dbReference>